<sequence length="216" mass="23778">MRIRKTLTVAAASIVVLSTLATTAEAAPATPTQATTGLQKQIDEQIRNYGGVQVSDNAVSYENGSVVMVFPDPGEETAPDGLGDGIRTAKAKRDNLLKNAQAPAARGANVEGCPQGWTEGGRWYCFYEHKNFKGRRLQFNETERQYASNYGFNDKTSSWVNTNKSGSNTWYTWNHVNKNWHVSGFLWEMYAGSKSSYVGNAANDKMSAWCMPGKCI</sequence>
<dbReference type="EMBL" id="JBEYRS010000012">
    <property type="protein sequence ID" value="MEW2365577.1"/>
    <property type="molecule type" value="Genomic_DNA"/>
</dbReference>
<gene>
    <name evidence="2" type="ORF">AB0887_26960</name>
</gene>
<reference evidence="2 3" key="1">
    <citation type="submission" date="2024-06" db="EMBL/GenBank/DDBJ databases">
        <title>The Natural Products Discovery Center: Release of the First 8490 Sequenced Strains for Exploring Actinobacteria Biosynthetic Diversity.</title>
        <authorList>
            <person name="Kalkreuter E."/>
            <person name="Kautsar S.A."/>
            <person name="Yang D."/>
            <person name="Bader C.D."/>
            <person name="Teijaro C.N."/>
            <person name="Fluegel L."/>
            <person name="Davis C.M."/>
            <person name="Simpson J.R."/>
            <person name="Lauterbach L."/>
            <person name="Steele A.D."/>
            <person name="Gui C."/>
            <person name="Meng S."/>
            <person name="Li G."/>
            <person name="Viehrig K."/>
            <person name="Ye F."/>
            <person name="Su P."/>
            <person name="Kiefer A.F."/>
            <person name="Nichols A."/>
            <person name="Cepeda A.J."/>
            <person name="Yan W."/>
            <person name="Fan B."/>
            <person name="Jiang Y."/>
            <person name="Adhikari A."/>
            <person name="Zheng C.-J."/>
            <person name="Schuster L."/>
            <person name="Cowan T.M."/>
            <person name="Smanski M.J."/>
            <person name="Chevrette M.G."/>
            <person name="De Carvalho L.P.S."/>
            <person name="Shen B."/>
        </authorList>
    </citation>
    <scope>NUCLEOTIDE SEQUENCE [LARGE SCALE GENOMIC DNA]</scope>
    <source>
        <strain evidence="2 3">NPDC047833</strain>
    </source>
</reference>
<protein>
    <submittedName>
        <fullName evidence="2">Peptidase inhibitor family I36 protein</fullName>
    </submittedName>
</protein>
<comment type="caution">
    <text evidence="2">The sequence shown here is derived from an EMBL/GenBank/DDBJ whole genome shotgun (WGS) entry which is preliminary data.</text>
</comment>
<dbReference type="RefSeq" id="WP_359780780.1">
    <property type="nucleotide sequence ID" value="NZ_JBEYRR010000008.1"/>
</dbReference>
<proteinExistence type="predicted"/>
<name>A0ABV3M1J6_9ACTN</name>
<organism evidence="2 3">
    <name type="scientific">Streptomyces huasconensis</name>
    <dbReference type="NCBI Taxonomy" id="1854574"/>
    <lineage>
        <taxon>Bacteria</taxon>
        <taxon>Bacillati</taxon>
        <taxon>Actinomycetota</taxon>
        <taxon>Actinomycetes</taxon>
        <taxon>Kitasatosporales</taxon>
        <taxon>Streptomycetaceae</taxon>
        <taxon>Streptomyces</taxon>
    </lineage>
</organism>
<evidence type="ECO:0000313" key="3">
    <source>
        <dbReference type="Proteomes" id="UP001553843"/>
    </source>
</evidence>
<evidence type="ECO:0000313" key="2">
    <source>
        <dbReference type="EMBL" id="MEW2365577.1"/>
    </source>
</evidence>
<evidence type="ECO:0000256" key="1">
    <source>
        <dbReference type="SAM" id="SignalP"/>
    </source>
</evidence>
<dbReference type="Proteomes" id="UP001553843">
    <property type="component" value="Unassembled WGS sequence"/>
</dbReference>
<feature type="signal peptide" evidence="1">
    <location>
        <begin position="1"/>
        <end position="26"/>
    </location>
</feature>
<accession>A0ABV3M1J6</accession>
<dbReference type="Gene3D" id="2.60.20.10">
    <property type="entry name" value="Crystallins"/>
    <property type="match status" value="1"/>
</dbReference>
<dbReference type="Pfam" id="PF03995">
    <property type="entry name" value="Inhibitor_I36"/>
    <property type="match status" value="1"/>
</dbReference>
<feature type="chain" id="PRO_5046398127" evidence="1">
    <location>
        <begin position="27"/>
        <end position="216"/>
    </location>
</feature>
<keyword evidence="1" id="KW-0732">Signal</keyword>
<keyword evidence="3" id="KW-1185">Reference proteome</keyword>